<dbReference type="EMBL" id="JAACJL010000030">
    <property type="protein sequence ID" value="KAF4617387.1"/>
    <property type="molecule type" value="Genomic_DNA"/>
</dbReference>
<accession>A0A8H4QU43</accession>
<organism evidence="1 2">
    <name type="scientific">Agrocybe pediades</name>
    <dbReference type="NCBI Taxonomy" id="84607"/>
    <lineage>
        <taxon>Eukaryota</taxon>
        <taxon>Fungi</taxon>
        <taxon>Dikarya</taxon>
        <taxon>Basidiomycota</taxon>
        <taxon>Agaricomycotina</taxon>
        <taxon>Agaricomycetes</taxon>
        <taxon>Agaricomycetidae</taxon>
        <taxon>Agaricales</taxon>
        <taxon>Agaricineae</taxon>
        <taxon>Strophariaceae</taxon>
        <taxon>Agrocybe</taxon>
    </lineage>
</organism>
<evidence type="ECO:0008006" key="3">
    <source>
        <dbReference type="Google" id="ProtNLM"/>
    </source>
</evidence>
<evidence type="ECO:0000313" key="2">
    <source>
        <dbReference type="Proteomes" id="UP000521872"/>
    </source>
</evidence>
<reference evidence="1 2" key="1">
    <citation type="submission" date="2019-12" db="EMBL/GenBank/DDBJ databases">
        <authorList>
            <person name="Floudas D."/>
            <person name="Bentzer J."/>
            <person name="Ahren D."/>
            <person name="Johansson T."/>
            <person name="Persson P."/>
            <person name="Tunlid A."/>
        </authorList>
    </citation>
    <scope>NUCLEOTIDE SEQUENCE [LARGE SCALE GENOMIC DNA]</scope>
    <source>
        <strain evidence="1 2">CBS 102.39</strain>
    </source>
</reference>
<protein>
    <recommendedName>
        <fullName evidence="3">F-box domain-containing protein</fullName>
    </recommendedName>
</protein>
<comment type="caution">
    <text evidence="1">The sequence shown here is derived from an EMBL/GenBank/DDBJ whole genome shotgun (WGS) entry which is preliminary data.</text>
</comment>
<proteinExistence type="predicted"/>
<sequence length="447" mass="50678">MTIDMTYKIPKTQPDLPVELLDHILSFLQADPRTLSVCMSANIVLCHLAQRHFCHILRLQNVPKHPPDGPEPPQILKLLTSSPHLATHVRTVRLVFRFPSLIERLSLLSTYESHMANILKTLVGVKEVHLGTKRPNIMSWETIPSTFQSEFRIFLRRSSVTSMGIDYFTAFPLSILNDCASLRSLSLVGGFSFSPNGGVNGSEKSTLGENSQSTSRPRLERFNFYGVLQDSLSVVVAWFESPGSPDLSTLTFFCAKTSHREDHHRITRLLQMTRSLNILELEFGREICLFYNPLAADVAHTLPHVNLLLASLTKLRHLKISAVFSSTTDFFVSSDGEGLHEHTVYSHPLSWIVLFLTPLLEHKNLKRIIFHFKIEMTPHVLRNYVSWKDLSTVLLSIQSSSGLKKVRMTCTPVKRPLSEKKEFIEVFNSDEHLSQLVETSLLEISQL</sequence>
<evidence type="ECO:0000313" key="1">
    <source>
        <dbReference type="EMBL" id="KAF4617387.1"/>
    </source>
</evidence>
<dbReference type="Proteomes" id="UP000521872">
    <property type="component" value="Unassembled WGS sequence"/>
</dbReference>
<keyword evidence="2" id="KW-1185">Reference proteome</keyword>
<name>A0A8H4QU43_9AGAR</name>
<dbReference type="AlphaFoldDB" id="A0A8H4QU43"/>
<gene>
    <name evidence="1" type="ORF">D9613_006318</name>
</gene>